<dbReference type="InterPro" id="IPR027417">
    <property type="entry name" value="P-loop_NTPase"/>
</dbReference>
<comment type="pathway">
    <text evidence="5">Cofactor biosynthesis; coenzyme A biosynthesis; CoA from (R)-pantothenate: step 5/5.</text>
</comment>
<dbReference type="GO" id="GO:0005737">
    <property type="term" value="C:cytoplasm"/>
    <property type="evidence" value="ECO:0007669"/>
    <property type="project" value="UniProtKB-SubCell"/>
</dbReference>
<dbReference type="NCBIfam" id="TIGR00152">
    <property type="entry name" value="dephospho-CoA kinase"/>
    <property type="match status" value="1"/>
</dbReference>
<keyword evidence="2 5" id="KW-0547">Nucleotide-binding</keyword>
<dbReference type="Proteomes" id="UP000310553">
    <property type="component" value="Chromosome"/>
</dbReference>
<dbReference type="Gene3D" id="3.40.50.300">
    <property type="entry name" value="P-loop containing nucleotide triphosphate hydrolases"/>
    <property type="match status" value="1"/>
</dbReference>
<dbReference type="EC" id="2.7.1.24" evidence="5 6"/>
<organism evidence="7">
    <name type="scientific">Ralstonia solanacearum</name>
    <name type="common">Pseudomonas solanacearum</name>
    <dbReference type="NCBI Taxonomy" id="305"/>
    <lineage>
        <taxon>Bacteria</taxon>
        <taxon>Pseudomonadati</taxon>
        <taxon>Pseudomonadota</taxon>
        <taxon>Betaproteobacteria</taxon>
        <taxon>Burkholderiales</taxon>
        <taxon>Burkholderiaceae</taxon>
        <taxon>Ralstonia</taxon>
        <taxon>Ralstonia solanacearum species complex</taxon>
    </lineage>
</organism>
<proteinExistence type="inferred from homology"/>
<evidence type="ECO:0000256" key="3">
    <source>
        <dbReference type="ARBA" id="ARBA00022840"/>
    </source>
</evidence>
<dbReference type="AlphaFoldDB" id="A0A0S4TZ42"/>
<dbReference type="InterPro" id="IPR001977">
    <property type="entry name" value="Depp_CoAkinase"/>
</dbReference>
<dbReference type="GO" id="GO:0005524">
    <property type="term" value="F:ATP binding"/>
    <property type="evidence" value="ECO:0007669"/>
    <property type="project" value="UniProtKB-UniRule"/>
</dbReference>
<comment type="function">
    <text evidence="5">Catalyzes the phosphorylation of the 3'-hydroxyl group of dephosphocoenzyme A to form coenzyme A.</text>
</comment>
<evidence type="ECO:0000256" key="1">
    <source>
        <dbReference type="ARBA" id="ARBA00009018"/>
    </source>
</evidence>
<evidence type="ECO:0000256" key="6">
    <source>
        <dbReference type="NCBIfam" id="TIGR00152"/>
    </source>
</evidence>
<comment type="subcellular location">
    <subcellularLocation>
        <location evidence="5">Cytoplasm</location>
    </subcellularLocation>
</comment>
<evidence type="ECO:0000313" key="8">
    <source>
        <dbReference type="EMBL" id="QCX48572.1"/>
    </source>
</evidence>
<keyword evidence="5 7" id="KW-0418">Kinase</keyword>
<keyword evidence="5 7" id="KW-0808">Transferase</keyword>
<dbReference type="PATRIC" id="fig|305.106.peg.3883"/>
<protein>
    <recommendedName>
        <fullName evidence="5 6">Dephospho-CoA kinase</fullName>
        <ecNumber evidence="5 6">2.7.1.24</ecNumber>
    </recommendedName>
    <alternativeName>
        <fullName evidence="5">Dephosphocoenzyme A kinase</fullName>
    </alternativeName>
</protein>
<sequence length="204" mass="21673">MRVIGLTGGIGSGKSYVAERLAERGAAVVDTDAIAHEITAPGGAAIPKLVEAFGPGILRADGAMDRDAMRALAFSDATAKARLERITHPLIREISLSRGAAAQASDTCPYLVYVVPLLVESLSGHHSWRALVDRILVIDCPVETQIARVIARNGLPRALVESIVARQATREARLAVADDVIDNGGTLADLLPQIDRLDLAYRAH</sequence>
<dbReference type="EMBL" id="CP039339">
    <property type="protein sequence ID" value="QCX48572.1"/>
    <property type="molecule type" value="Genomic_DNA"/>
</dbReference>
<reference evidence="8 9" key="2">
    <citation type="submission" date="2019-04" db="EMBL/GenBank/DDBJ databases">
        <title>Complete Genome of UW386 and Higher Quality Genome of UW700.</title>
        <authorList>
            <person name="Jacobs J."/>
            <person name="Perez A."/>
            <person name="Steidl O."/>
            <person name="Allen C."/>
        </authorList>
    </citation>
    <scope>NUCLEOTIDE SEQUENCE [LARGE SCALE GENOMIC DNA]</scope>
    <source>
        <strain evidence="8 9">UW386</strain>
    </source>
</reference>
<dbReference type="PANTHER" id="PTHR10695:SF46">
    <property type="entry name" value="BIFUNCTIONAL COENZYME A SYNTHASE-RELATED"/>
    <property type="match status" value="1"/>
</dbReference>
<accession>A0A0S4TZ42</accession>
<dbReference type="UniPathway" id="UPA00241">
    <property type="reaction ID" value="UER00356"/>
</dbReference>
<keyword evidence="4 5" id="KW-0173">Coenzyme A biosynthesis</keyword>
<comment type="similarity">
    <text evidence="1 5">Belongs to the CoaE family.</text>
</comment>
<keyword evidence="3 5" id="KW-0067">ATP-binding</keyword>
<evidence type="ECO:0000313" key="7">
    <source>
        <dbReference type="EMBL" id="CUV15240.1"/>
    </source>
</evidence>
<dbReference type="GO" id="GO:0015937">
    <property type="term" value="P:coenzyme A biosynthetic process"/>
    <property type="evidence" value="ECO:0007669"/>
    <property type="project" value="UniProtKB-UniRule"/>
</dbReference>
<evidence type="ECO:0000256" key="4">
    <source>
        <dbReference type="ARBA" id="ARBA00022993"/>
    </source>
</evidence>
<gene>
    <name evidence="5 7" type="primary">coaE</name>
    <name evidence="8" type="ORF">E7Z57_05355</name>
    <name evidence="7" type="ORF">RUN39_v1_1190016</name>
</gene>
<evidence type="ECO:0000256" key="2">
    <source>
        <dbReference type="ARBA" id="ARBA00022741"/>
    </source>
</evidence>
<dbReference type="PROSITE" id="PS51219">
    <property type="entry name" value="DPCK"/>
    <property type="match status" value="1"/>
</dbReference>
<dbReference type="CDD" id="cd02022">
    <property type="entry name" value="DPCK"/>
    <property type="match status" value="1"/>
</dbReference>
<keyword evidence="5" id="KW-0963">Cytoplasm</keyword>
<dbReference type="HAMAP" id="MF_00376">
    <property type="entry name" value="Dephospho_CoA_kinase"/>
    <property type="match status" value="1"/>
</dbReference>
<dbReference type="PANTHER" id="PTHR10695">
    <property type="entry name" value="DEPHOSPHO-COA KINASE-RELATED"/>
    <property type="match status" value="1"/>
</dbReference>
<dbReference type="GO" id="GO:0004140">
    <property type="term" value="F:dephospho-CoA kinase activity"/>
    <property type="evidence" value="ECO:0007669"/>
    <property type="project" value="UniProtKB-UniRule"/>
</dbReference>
<evidence type="ECO:0000256" key="5">
    <source>
        <dbReference type="HAMAP-Rule" id="MF_00376"/>
    </source>
</evidence>
<dbReference type="Pfam" id="PF01121">
    <property type="entry name" value="CoaE"/>
    <property type="match status" value="1"/>
</dbReference>
<evidence type="ECO:0000313" key="9">
    <source>
        <dbReference type="Proteomes" id="UP000310553"/>
    </source>
</evidence>
<reference evidence="7" key="1">
    <citation type="submission" date="2015-10" db="EMBL/GenBank/DDBJ databases">
        <authorList>
            <person name="Gilbert D.G."/>
        </authorList>
    </citation>
    <scope>NUCLEOTIDE SEQUENCE</scope>
    <source>
        <strain evidence="7">Phyl III-seqv23</strain>
    </source>
</reference>
<comment type="catalytic activity">
    <reaction evidence="5">
        <text>3'-dephospho-CoA + ATP = ADP + CoA + H(+)</text>
        <dbReference type="Rhea" id="RHEA:18245"/>
        <dbReference type="ChEBI" id="CHEBI:15378"/>
        <dbReference type="ChEBI" id="CHEBI:30616"/>
        <dbReference type="ChEBI" id="CHEBI:57287"/>
        <dbReference type="ChEBI" id="CHEBI:57328"/>
        <dbReference type="ChEBI" id="CHEBI:456216"/>
        <dbReference type="EC" id="2.7.1.24"/>
    </reaction>
</comment>
<feature type="binding site" evidence="5">
    <location>
        <begin position="11"/>
        <end position="16"/>
    </location>
    <ligand>
        <name>ATP</name>
        <dbReference type="ChEBI" id="CHEBI:30616"/>
    </ligand>
</feature>
<dbReference type="SUPFAM" id="SSF52540">
    <property type="entry name" value="P-loop containing nucleoside triphosphate hydrolases"/>
    <property type="match status" value="1"/>
</dbReference>
<name>A0A0S4TZ42_RALSL</name>
<dbReference type="EMBL" id="LN899819">
    <property type="protein sequence ID" value="CUV15240.1"/>
    <property type="molecule type" value="Genomic_DNA"/>
</dbReference>